<protein>
    <submittedName>
        <fullName evidence="2">ATP synthase subunit c</fullName>
    </submittedName>
</protein>
<keyword evidence="1" id="KW-0812">Transmembrane</keyword>
<dbReference type="RefSeq" id="WP_213043639.1">
    <property type="nucleotide sequence ID" value="NZ_OX365700.1"/>
</dbReference>
<accession>A0AA86MYV7</accession>
<dbReference type="KEGG" id="nti:DNFV4_02003"/>
<keyword evidence="1" id="KW-0472">Membrane</keyword>
<organism evidence="2 3">
    <name type="scientific">Nitrospira tepida</name>
    <dbReference type="NCBI Taxonomy" id="2973512"/>
    <lineage>
        <taxon>Bacteria</taxon>
        <taxon>Pseudomonadati</taxon>
        <taxon>Nitrospirota</taxon>
        <taxon>Nitrospiria</taxon>
        <taxon>Nitrospirales</taxon>
        <taxon>Nitrospiraceae</taxon>
        <taxon>Nitrospira</taxon>
    </lineage>
</organism>
<evidence type="ECO:0000313" key="2">
    <source>
        <dbReference type="EMBL" id="CAI4031584.1"/>
    </source>
</evidence>
<evidence type="ECO:0000256" key="1">
    <source>
        <dbReference type="SAM" id="Phobius"/>
    </source>
</evidence>
<name>A0AA86MYV7_9BACT</name>
<keyword evidence="1" id="KW-1133">Transmembrane helix</keyword>
<sequence length="73" mass="6983">MTGLAQGDLTLLSGAILMGLALLSGALGGAVGGILVGGKVLGNELAAMMGAFFGPVASIPGVFVGLLILALLM</sequence>
<feature type="transmembrane region" description="Helical" evidence="1">
    <location>
        <begin position="12"/>
        <end position="36"/>
    </location>
</feature>
<evidence type="ECO:0000313" key="3">
    <source>
        <dbReference type="Proteomes" id="UP001179121"/>
    </source>
</evidence>
<dbReference type="Proteomes" id="UP001179121">
    <property type="component" value="Chromosome"/>
</dbReference>
<proteinExistence type="predicted"/>
<feature type="transmembrane region" description="Helical" evidence="1">
    <location>
        <begin position="48"/>
        <end position="72"/>
    </location>
</feature>
<dbReference type="AlphaFoldDB" id="A0AA86MYV7"/>
<dbReference type="EMBL" id="OX365700">
    <property type="protein sequence ID" value="CAI4031584.1"/>
    <property type="molecule type" value="Genomic_DNA"/>
</dbReference>
<keyword evidence="3" id="KW-1185">Reference proteome</keyword>
<reference evidence="2" key="1">
    <citation type="submission" date="2022-10" db="EMBL/GenBank/DDBJ databases">
        <authorList>
            <person name="Koch H."/>
        </authorList>
    </citation>
    <scope>NUCLEOTIDE SEQUENCE</scope>
    <source>
        <strain evidence="2">DNF</strain>
    </source>
</reference>
<gene>
    <name evidence="2" type="ORF">DNFV4_02003</name>
</gene>